<evidence type="ECO:0000313" key="2">
    <source>
        <dbReference type="Proteomes" id="UP001360560"/>
    </source>
</evidence>
<organism evidence="1 2">
    <name type="scientific">Saccharomycopsis crataegensis</name>
    <dbReference type="NCBI Taxonomy" id="43959"/>
    <lineage>
        <taxon>Eukaryota</taxon>
        <taxon>Fungi</taxon>
        <taxon>Dikarya</taxon>
        <taxon>Ascomycota</taxon>
        <taxon>Saccharomycotina</taxon>
        <taxon>Saccharomycetes</taxon>
        <taxon>Saccharomycopsidaceae</taxon>
        <taxon>Saccharomycopsis</taxon>
    </lineage>
</organism>
<gene>
    <name evidence="1" type="ORF">DASC09_035100</name>
</gene>
<accession>A0AAV5QPD3</accession>
<dbReference type="GeneID" id="90074160"/>
<name>A0AAV5QPD3_9ASCO</name>
<protein>
    <submittedName>
        <fullName evidence="1">Uncharacterized protein</fullName>
    </submittedName>
</protein>
<comment type="caution">
    <text evidence="1">The sequence shown here is derived from an EMBL/GenBank/DDBJ whole genome shotgun (WGS) entry which is preliminary data.</text>
</comment>
<keyword evidence="2" id="KW-1185">Reference proteome</keyword>
<evidence type="ECO:0000313" key="1">
    <source>
        <dbReference type="EMBL" id="GMM36185.1"/>
    </source>
</evidence>
<dbReference type="Proteomes" id="UP001360560">
    <property type="component" value="Unassembled WGS sequence"/>
</dbReference>
<proteinExistence type="predicted"/>
<dbReference type="AlphaFoldDB" id="A0AAV5QPD3"/>
<dbReference type="RefSeq" id="XP_064853181.1">
    <property type="nucleotide sequence ID" value="XM_064997109.1"/>
</dbReference>
<sequence length="256" mass="28143">MTTAKRQKIDGGAAGIPIGVDRFLHHPRSVLSGTTIDGGITDVSLKTDTAVNYVLANEAMLKMFGLLKNKEQQSLNDDDDGKDLIDYNISDSDWKIDGKEYNEVIADLQQEIEQLSSSTNFGTGLFEKKHTGEATDDTTKPPSGQLDLLEEIKNLSKEFTASPEEVQKESSETPEASDELIMTDDIKSHNDKIRASFEKQYGTKVYLVNADDANLFGISKDLPAVTLSGVASEDLKNHLRVVRLGGLRLIDPEVKQ</sequence>
<reference evidence="1 2" key="1">
    <citation type="journal article" date="2023" name="Elife">
        <title>Identification of key yeast species and microbe-microbe interactions impacting larval growth of Drosophila in the wild.</title>
        <authorList>
            <person name="Mure A."/>
            <person name="Sugiura Y."/>
            <person name="Maeda R."/>
            <person name="Honda K."/>
            <person name="Sakurai N."/>
            <person name="Takahashi Y."/>
            <person name="Watada M."/>
            <person name="Katoh T."/>
            <person name="Gotoh A."/>
            <person name="Gotoh Y."/>
            <person name="Taniguchi I."/>
            <person name="Nakamura K."/>
            <person name="Hayashi T."/>
            <person name="Katayama T."/>
            <person name="Uemura T."/>
            <person name="Hattori Y."/>
        </authorList>
    </citation>
    <scope>NUCLEOTIDE SEQUENCE [LARGE SCALE GENOMIC DNA]</scope>
    <source>
        <strain evidence="1 2">SC-9</strain>
    </source>
</reference>
<dbReference type="EMBL" id="BTFZ01000011">
    <property type="protein sequence ID" value="GMM36185.1"/>
    <property type="molecule type" value="Genomic_DNA"/>
</dbReference>